<reference evidence="7" key="1">
    <citation type="submission" date="2018-06" db="EMBL/GenBank/DDBJ databases">
        <authorList>
            <person name="Zhirakovskaya E."/>
        </authorList>
    </citation>
    <scope>NUCLEOTIDE SEQUENCE</scope>
</reference>
<dbReference type="GO" id="GO:0140647">
    <property type="term" value="P:P450-containing electron transport chain"/>
    <property type="evidence" value="ECO:0007669"/>
    <property type="project" value="InterPro"/>
</dbReference>
<dbReference type="CDD" id="cd00207">
    <property type="entry name" value="fer2"/>
    <property type="match status" value="1"/>
</dbReference>
<dbReference type="SUPFAM" id="SSF54292">
    <property type="entry name" value="2Fe-2S ferredoxin-like"/>
    <property type="match status" value="1"/>
</dbReference>
<dbReference type="Pfam" id="PF00111">
    <property type="entry name" value="Fer2"/>
    <property type="match status" value="1"/>
</dbReference>
<name>A0A3B0TKZ3_9ZZZZ</name>
<dbReference type="PRINTS" id="PR00355">
    <property type="entry name" value="ADRENODOXIN"/>
</dbReference>
<dbReference type="PROSITE" id="PS00814">
    <property type="entry name" value="ADX"/>
    <property type="match status" value="1"/>
</dbReference>
<dbReference type="InterPro" id="IPR036010">
    <property type="entry name" value="2Fe-2S_ferredoxin-like_sf"/>
</dbReference>
<evidence type="ECO:0000256" key="2">
    <source>
        <dbReference type="ARBA" id="ARBA00022723"/>
    </source>
</evidence>
<comment type="cofactor">
    <cofactor evidence="5">
        <name>[2Fe-2S] cluster</name>
        <dbReference type="ChEBI" id="CHEBI:190135"/>
    </cofactor>
</comment>
<evidence type="ECO:0000256" key="5">
    <source>
        <dbReference type="ARBA" id="ARBA00034078"/>
    </source>
</evidence>
<dbReference type="EMBL" id="UOEM01000054">
    <property type="protein sequence ID" value="VAW12839.1"/>
    <property type="molecule type" value="Genomic_DNA"/>
</dbReference>
<evidence type="ECO:0000256" key="3">
    <source>
        <dbReference type="ARBA" id="ARBA00023004"/>
    </source>
</evidence>
<dbReference type="InterPro" id="IPR001041">
    <property type="entry name" value="2Fe-2S_ferredoxin-type"/>
</dbReference>
<keyword evidence="4" id="KW-0411">Iron-sulfur</keyword>
<accession>A0A3B0TKZ3</accession>
<dbReference type="InterPro" id="IPR001055">
    <property type="entry name" value="Adrenodoxin-like"/>
</dbReference>
<gene>
    <name evidence="7" type="ORF">MNBD_ALPHA09-350</name>
</gene>
<keyword evidence="3" id="KW-0408">Iron</keyword>
<keyword evidence="2" id="KW-0479">Metal-binding</keyword>
<dbReference type="GO" id="GO:0009055">
    <property type="term" value="F:electron transfer activity"/>
    <property type="evidence" value="ECO:0007669"/>
    <property type="project" value="TreeGrafter"/>
</dbReference>
<dbReference type="PANTHER" id="PTHR23426">
    <property type="entry name" value="FERREDOXIN/ADRENODOXIN"/>
    <property type="match status" value="1"/>
</dbReference>
<proteinExistence type="predicted"/>
<organism evidence="7">
    <name type="scientific">hydrothermal vent metagenome</name>
    <dbReference type="NCBI Taxonomy" id="652676"/>
    <lineage>
        <taxon>unclassified sequences</taxon>
        <taxon>metagenomes</taxon>
        <taxon>ecological metagenomes</taxon>
    </lineage>
</organism>
<dbReference type="AlphaFoldDB" id="A0A3B0TKZ3"/>
<evidence type="ECO:0000256" key="1">
    <source>
        <dbReference type="ARBA" id="ARBA00022714"/>
    </source>
</evidence>
<dbReference type="InterPro" id="IPR012675">
    <property type="entry name" value="Beta-grasp_dom_sf"/>
</dbReference>
<feature type="domain" description="2Fe-2S ferredoxin-type" evidence="6">
    <location>
        <begin position="2"/>
        <end position="104"/>
    </location>
</feature>
<sequence length="117" mass="12459">MGVIRLTDQNGATHRLPAAEGWRVMEIIRDAGLPIGAECGGACACATCHVHVAPEWAGRLHGARDDEEDRLDTVEDYGPTSRLSCQIIWTEALDGLELSLPGAGARPGDFGPEARLP</sequence>
<dbReference type="GO" id="GO:0005739">
    <property type="term" value="C:mitochondrion"/>
    <property type="evidence" value="ECO:0007669"/>
    <property type="project" value="TreeGrafter"/>
</dbReference>
<evidence type="ECO:0000259" key="6">
    <source>
        <dbReference type="PROSITE" id="PS51085"/>
    </source>
</evidence>
<dbReference type="PANTHER" id="PTHR23426:SF63">
    <property type="entry name" value="TRANSFER PROTEIN, PUTATIVE-RELATED"/>
    <property type="match status" value="1"/>
</dbReference>
<dbReference type="Gene3D" id="3.10.20.30">
    <property type="match status" value="1"/>
</dbReference>
<dbReference type="InterPro" id="IPR018298">
    <property type="entry name" value="Adrenodoxin_Fe-S_BS"/>
</dbReference>
<dbReference type="GO" id="GO:0046872">
    <property type="term" value="F:metal ion binding"/>
    <property type="evidence" value="ECO:0007669"/>
    <property type="project" value="UniProtKB-KW"/>
</dbReference>
<evidence type="ECO:0000313" key="7">
    <source>
        <dbReference type="EMBL" id="VAW12839.1"/>
    </source>
</evidence>
<dbReference type="GO" id="GO:0051537">
    <property type="term" value="F:2 iron, 2 sulfur cluster binding"/>
    <property type="evidence" value="ECO:0007669"/>
    <property type="project" value="UniProtKB-KW"/>
</dbReference>
<keyword evidence="1" id="KW-0001">2Fe-2S</keyword>
<protein>
    <submittedName>
        <fullName evidence="7">Ferredoxin, 2Fe-2S</fullName>
    </submittedName>
</protein>
<dbReference type="PROSITE" id="PS51085">
    <property type="entry name" value="2FE2S_FER_2"/>
    <property type="match status" value="1"/>
</dbReference>
<evidence type="ECO:0000256" key="4">
    <source>
        <dbReference type="ARBA" id="ARBA00023014"/>
    </source>
</evidence>